<organism evidence="4 8">
    <name type="scientific">Vibrio rotiferianus</name>
    <dbReference type="NCBI Taxonomy" id="190895"/>
    <lineage>
        <taxon>Bacteria</taxon>
        <taxon>Pseudomonadati</taxon>
        <taxon>Pseudomonadota</taxon>
        <taxon>Gammaproteobacteria</taxon>
        <taxon>Vibrionales</taxon>
        <taxon>Vibrionaceae</taxon>
        <taxon>Vibrio</taxon>
    </lineage>
</organism>
<reference evidence="3" key="4">
    <citation type="journal article" date="2020" name="Microbiol. Resour. Announc.">
        <title>Complete Genome Sequence of Vibrio rotiferianus Strain AM7.</title>
        <authorList>
            <person name="Miyazaki K."/>
            <person name="Wiseschart A."/>
            <person name="Pootanakit K."/>
            <person name="Kitahara K."/>
        </authorList>
    </citation>
    <scope>NUCLEOTIDE SEQUENCE</scope>
    <source>
        <strain evidence="3">AM7</strain>
    </source>
</reference>
<proteinExistence type="predicted"/>
<gene>
    <name evidence="5" type="ORF">BI375_08685</name>
    <name evidence="4" type="ORF">F0262_12065</name>
    <name evidence="3" type="ORF">VroAM7_05470</name>
</gene>
<dbReference type="GO" id="GO:0035438">
    <property type="term" value="F:cyclic-di-GMP binding"/>
    <property type="evidence" value="ECO:0007669"/>
    <property type="project" value="InterPro"/>
</dbReference>
<evidence type="ECO:0000256" key="1">
    <source>
        <dbReference type="PIRNR" id="PIRNR028141"/>
    </source>
</evidence>
<evidence type="ECO:0000313" key="5">
    <source>
        <dbReference type="EMBL" id="OHY90307.1"/>
    </source>
</evidence>
<reference evidence="7" key="2">
    <citation type="submission" date="2019-07" db="EMBL/GenBank/DDBJ databases">
        <title>Complete Genome Sequences of Vibrion rotiferianus strain AM7.</title>
        <authorList>
            <person name="Miyazaki K."/>
            <person name="Wiseschart A."/>
            <person name="Pootanakit K."/>
            <person name="Ishimori K."/>
            <person name="Kitahara K."/>
        </authorList>
    </citation>
    <scope>NUCLEOTIDE SEQUENCE [LARGE SCALE GENOMIC DNA]</scope>
    <source>
        <strain evidence="7">AM7</strain>
    </source>
</reference>
<accession>A0A2K7SRK3</accession>
<dbReference type="RefSeq" id="WP_010446041.1">
    <property type="nucleotide sequence ID" value="NZ_AP019798.1"/>
</dbReference>
<keyword evidence="1" id="KW-0973">c-di-GMP</keyword>
<comment type="function">
    <text evidence="1">Binds the second messenger bis-(3'-5') cyclic dimeric guanosine monophosphate (c-di-GMP). Can bind two c-di-GMP molecules per monomer. May play a role in bacterial second-messenger regulated processes. Binding to c-di-GMP induces a conformational change of the C- and N-termini resulting in the exposure of a highly negative surface on one side of the protein to a possible effector protein.</text>
</comment>
<dbReference type="EMBL" id="AP019798">
    <property type="protein sequence ID" value="BBL87894.1"/>
    <property type="molecule type" value="Genomic_DNA"/>
</dbReference>
<evidence type="ECO:0000313" key="6">
    <source>
        <dbReference type="Proteomes" id="UP000180133"/>
    </source>
</evidence>
<dbReference type="InterPro" id="IPR027021">
    <property type="entry name" value="C-di-GMP_BP_PA4608"/>
</dbReference>
<name>A0A2K7SRK3_9VIBR</name>
<dbReference type="SUPFAM" id="SSF141371">
    <property type="entry name" value="PilZ domain-like"/>
    <property type="match status" value="1"/>
</dbReference>
<evidence type="ECO:0000313" key="3">
    <source>
        <dbReference type="EMBL" id="BBL87894.1"/>
    </source>
</evidence>
<reference evidence="5 6" key="1">
    <citation type="submission" date="2016-09" db="EMBL/GenBank/DDBJ databases">
        <title>Isolation, identification and antibiotic sensitivity analysis of bacterial pathogen from juvenile Hippocampus erectus with tail-rotted disease.</title>
        <authorList>
            <person name="Yang Q."/>
        </authorList>
    </citation>
    <scope>NUCLEOTIDE SEQUENCE [LARGE SCALE GENOMIC DNA]</scope>
    <source>
        <strain evidence="5 6">HM-10</strain>
    </source>
</reference>
<feature type="domain" description="PilZ" evidence="2">
    <location>
        <begin position="3"/>
        <end position="100"/>
    </location>
</feature>
<dbReference type="PIRSF" id="PIRSF028141">
    <property type="entry name" value="C-di-GMP_BP_PA4608"/>
    <property type="match status" value="1"/>
</dbReference>
<dbReference type="Proteomes" id="UP000572072">
    <property type="component" value="Unassembled WGS sequence"/>
</dbReference>
<dbReference type="Proteomes" id="UP000315115">
    <property type="component" value="Chromosome 1"/>
</dbReference>
<comment type="subunit">
    <text evidence="1">Monomer in both c-di-GMP-bound and free forms.</text>
</comment>
<dbReference type="InterPro" id="IPR009875">
    <property type="entry name" value="PilZ_domain"/>
</dbReference>
<dbReference type="Gene3D" id="2.40.10.220">
    <property type="entry name" value="predicted glycosyltransferase like domains"/>
    <property type="match status" value="1"/>
</dbReference>
<reference evidence="4 8" key="3">
    <citation type="submission" date="2019-08" db="EMBL/GenBank/DDBJ databases">
        <title>Draft genome sequencing and comparative genomics of hatchery-associated Vibrios.</title>
        <authorList>
            <person name="Kehlet-Delgado H."/>
            <person name="Mueller R.S."/>
        </authorList>
    </citation>
    <scope>NUCLEOTIDE SEQUENCE [LARGE SCALE GENOMIC DNA]</scope>
    <source>
        <strain evidence="4 8">00-78-3</strain>
    </source>
</reference>
<evidence type="ECO:0000259" key="2">
    <source>
        <dbReference type="Pfam" id="PF07238"/>
    </source>
</evidence>
<evidence type="ECO:0000313" key="7">
    <source>
        <dbReference type="Proteomes" id="UP000315115"/>
    </source>
</evidence>
<dbReference type="Proteomes" id="UP000180133">
    <property type="component" value="Unassembled WGS sequence"/>
</dbReference>
<dbReference type="OrthoDB" id="5298508at2"/>
<dbReference type="AlphaFoldDB" id="A0A2K7SRK3"/>
<dbReference type="EMBL" id="VTYN01000011">
    <property type="protein sequence ID" value="NOH48787.1"/>
    <property type="molecule type" value="Genomic_DNA"/>
</dbReference>
<keyword evidence="6" id="KW-1185">Reference proteome</keyword>
<evidence type="ECO:0000313" key="8">
    <source>
        <dbReference type="Proteomes" id="UP000572072"/>
    </source>
</evidence>
<sequence>MTERRRFSRIIYRVPATLTQGPNQLDTTIQDLSLHGLLLETSSPAELDLHSPVEICFVFSESEQSVCLNANIVSLNQNAIRLKISSIDIDSISQLRRFIELNVGSDELLNRELEHLSDLGAE</sequence>
<evidence type="ECO:0000313" key="4">
    <source>
        <dbReference type="EMBL" id="NOH48787.1"/>
    </source>
</evidence>
<protein>
    <recommendedName>
        <fullName evidence="1">Cyclic diguanosine monophosphate-binding protein</fullName>
        <shortName evidence="1">c-di-GMP-binding protein</shortName>
    </recommendedName>
    <alternativeName>
        <fullName evidence="1">Pilz domain-containing protein</fullName>
    </alternativeName>
</protein>
<dbReference type="EMBL" id="MKFT01000034">
    <property type="protein sequence ID" value="OHY90307.1"/>
    <property type="molecule type" value="Genomic_DNA"/>
</dbReference>
<keyword evidence="1" id="KW-0547">Nucleotide-binding</keyword>
<dbReference type="Pfam" id="PF07238">
    <property type="entry name" value="PilZ"/>
    <property type="match status" value="1"/>
</dbReference>